<evidence type="ECO:0000256" key="5">
    <source>
        <dbReference type="ARBA" id="ARBA00022679"/>
    </source>
</evidence>
<dbReference type="GO" id="GO:0042283">
    <property type="term" value="F:dolichyl pyrophosphate Glc1Man9GlcNAc2 alpha-1,3-glucosyltransferase activity"/>
    <property type="evidence" value="ECO:0007669"/>
    <property type="project" value="TreeGrafter"/>
</dbReference>
<dbReference type="PANTHER" id="PTHR12413">
    <property type="entry name" value="DOLICHYL GLYCOSYLTRANSFERASE"/>
    <property type="match status" value="1"/>
</dbReference>
<comment type="pathway">
    <text evidence="2 10">Protein modification; protein glycosylation.</text>
</comment>
<keyword evidence="5 10" id="KW-0808">Transferase</keyword>
<dbReference type="Proteomes" id="UP001381693">
    <property type="component" value="Unassembled WGS sequence"/>
</dbReference>
<feature type="transmembrane region" description="Helical" evidence="10">
    <location>
        <begin position="173"/>
        <end position="199"/>
    </location>
</feature>
<reference evidence="11 12" key="1">
    <citation type="submission" date="2023-11" db="EMBL/GenBank/DDBJ databases">
        <title>Halocaridina rubra genome assembly.</title>
        <authorList>
            <person name="Smith C."/>
        </authorList>
    </citation>
    <scope>NUCLEOTIDE SEQUENCE [LARGE SCALE GENOMIC DNA]</scope>
    <source>
        <strain evidence="11">EP-1</strain>
        <tissue evidence="11">Whole</tissue>
    </source>
</reference>
<keyword evidence="6 10" id="KW-0812">Transmembrane</keyword>
<evidence type="ECO:0000313" key="11">
    <source>
        <dbReference type="EMBL" id="KAK7072358.1"/>
    </source>
</evidence>
<comment type="similarity">
    <text evidence="3 10">Belongs to the ALG6/ALG8 glucosyltransferase family.</text>
</comment>
<evidence type="ECO:0000256" key="2">
    <source>
        <dbReference type="ARBA" id="ARBA00004922"/>
    </source>
</evidence>
<feature type="transmembrane region" description="Helical" evidence="10">
    <location>
        <begin position="340"/>
        <end position="357"/>
    </location>
</feature>
<protein>
    <recommendedName>
        <fullName evidence="10">Alpha-1,3-glucosyltransferase</fullName>
        <ecNumber evidence="10">2.4.1.-</ecNumber>
    </recommendedName>
</protein>
<dbReference type="InterPro" id="IPR004856">
    <property type="entry name" value="Glyco_trans_ALG6/ALG8"/>
</dbReference>
<evidence type="ECO:0000256" key="7">
    <source>
        <dbReference type="ARBA" id="ARBA00022824"/>
    </source>
</evidence>
<accession>A0AAN8X128</accession>
<name>A0AAN8X128_HALRR</name>
<evidence type="ECO:0000313" key="12">
    <source>
        <dbReference type="Proteomes" id="UP001381693"/>
    </source>
</evidence>
<feature type="transmembrane region" description="Helical" evidence="10">
    <location>
        <begin position="480"/>
        <end position="504"/>
    </location>
</feature>
<dbReference type="EC" id="2.4.1.-" evidence="10"/>
<gene>
    <name evidence="11" type="primary">ALG8</name>
    <name evidence="11" type="ORF">SK128_024075</name>
</gene>
<dbReference type="AlphaFoldDB" id="A0AAN8X128"/>
<evidence type="ECO:0000256" key="9">
    <source>
        <dbReference type="ARBA" id="ARBA00023136"/>
    </source>
</evidence>
<comment type="caution">
    <text evidence="11">The sequence shown here is derived from an EMBL/GenBank/DDBJ whole genome shotgun (WGS) entry which is preliminary data.</text>
</comment>
<evidence type="ECO:0000256" key="6">
    <source>
        <dbReference type="ARBA" id="ARBA00022692"/>
    </source>
</evidence>
<dbReference type="PANTHER" id="PTHR12413:SF2">
    <property type="entry name" value="DOLICHYL PYROPHOSPHATE GLC1MAN9GLCNAC2 ALPHA-1,3-GLUCOSYLTRANSFERASE-RELATED"/>
    <property type="match status" value="1"/>
</dbReference>
<feature type="transmembrane region" description="Helical" evidence="10">
    <location>
        <begin position="126"/>
        <end position="143"/>
    </location>
</feature>
<feature type="transmembrane region" description="Helical" evidence="10">
    <location>
        <begin position="438"/>
        <end position="460"/>
    </location>
</feature>
<evidence type="ECO:0000256" key="1">
    <source>
        <dbReference type="ARBA" id="ARBA00004477"/>
    </source>
</evidence>
<feature type="transmembrane region" description="Helical" evidence="10">
    <location>
        <begin position="315"/>
        <end position="333"/>
    </location>
</feature>
<keyword evidence="4 10" id="KW-0328">Glycosyltransferase</keyword>
<evidence type="ECO:0000256" key="3">
    <source>
        <dbReference type="ARBA" id="ARBA00008715"/>
    </source>
</evidence>
<feature type="transmembrane region" description="Helical" evidence="10">
    <location>
        <begin position="385"/>
        <end position="402"/>
    </location>
</feature>
<keyword evidence="7 10" id="KW-0256">Endoplasmic reticulum</keyword>
<keyword evidence="12" id="KW-1185">Reference proteome</keyword>
<keyword evidence="9 10" id="KW-0472">Membrane</keyword>
<proteinExistence type="inferred from homology"/>
<dbReference type="GO" id="GO:0005789">
    <property type="term" value="C:endoplasmic reticulum membrane"/>
    <property type="evidence" value="ECO:0007669"/>
    <property type="project" value="UniProtKB-SubCell"/>
</dbReference>
<evidence type="ECO:0000256" key="8">
    <source>
        <dbReference type="ARBA" id="ARBA00022989"/>
    </source>
</evidence>
<keyword evidence="8 10" id="KW-1133">Transmembrane helix</keyword>
<evidence type="ECO:0000256" key="10">
    <source>
        <dbReference type="RuleBase" id="RU363110"/>
    </source>
</evidence>
<feature type="transmembrane region" description="Helical" evidence="10">
    <location>
        <begin position="220"/>
        <end position="241"/>
    </location>
</feature>
<evidence type="ECO:0000256" key="4">
    <source>
        <dbReference type="ARBA" id="ARBA00022676"/>
    </source>
</evidence>
<comment type="subcellular location">
    <subcellularLocation>
        <location evidence="1 10">Endoplasmic reticulum membrane</location>
        <topology evidence="1 10">Multi-pass membrane protein</topology>
    </subcellularLocation>
</comment>
<sequence>MFWSVIIGISCIKTLLIPAYRSTDFEVHRNWLAITHSLPLSKWYYEDTSEWTLDYPPLFAWFEYILSKVAWYFDPKMLEISNLNYASDMTILFQRLSVIITDLVYAYGCKICCMEVGQAAGRGSDVAYHLFVILFGSAGLLLVDHIHFQYNGFLYGILFISIARIIQKRELEAAFWFAVLLNLKHIYLYVAPAYFVYLLRSYCLSADRKGRWYSISIPRLVLLGVTVLTVFGISFGPFIYLGQLTQVLSRLFPFKRGLSHAYWAPNFWALYNFADKILEVLGIRYGWLSKSGAVSMTGGLVQEFDHAVLPSVSPFMTLFATILSIIPSMYFVWRNPNNPWNFVRGLVLCAFGSYMFGWHVHEKALLLVILPFGLLSMQRKAEAQAFIFLSIIGHFSLFPLLFTSHETPIKVLALLLHALITTHTLQKHWEQGKTPYRFPYINLCSVLEVLYILGLIPLFVYNEVGHKAFGLTEKLPFLPLMLISVYCAIGIFCSWVQYYNYIFASARKSKTKMKLL</sequence>
<dbReference type="GO" id="GO:0006487">
    <property type="term" value="P:protein N-linked glycosylation"/>
    <property type="evidence" value="ECO:0007669"/>
    <property type="project" value="TreeGrafter"/>
</dbReference>
<dbReference type="EMBL" id="JAXCGZ010013528">
    <property type="protein sequence ID" value="KAK7072358.1"/>
    <property type="molecule type" value="Genomic_DNA"/>
</dbReference>
<feature type="transmembrane region" description="Helical" evidence="10">
    <location>
        <begin position="150"/>
        <end position="167"/>
    </location>
</feature>
<dbReference type="Pfam" id="PF03155">
    <property type="entry name" value="Alg6_Alg8"/>
    <property type="match status" value="1"/>
</dbReference>
<organism evidence="11 12">
    <name type="scientific">Halocaridina rubra</name>
    <name type="common">Hawaiian red shrimp</name>
    <dbReference type="NCBI Taxonomy" id="373956"/>
    <lineage>
        <taxon>Eukaryota</taxon>
        <taxon>Metazoa</taxon>
        <taxon>Ecdysozoa</taxon>
        <taxon>Arthropoda</taxon>
        <taxon>Crustacea</taxon>
        <taxon>Multicrustacea</taxon>
        <taxon>Malacostraca</taxon>
        <taxon>Eumalacostraca</taxon>
        <taxon>Eucarida</taxon>
        <taxon>Decapoda</taxon>
        <taxon>Pleocyemata</taxon>
        <taxon>Caridea</taxon>
        <taxon>Atyoidea</taxon>
        <taxon>Atyidae</taxon>
        <taxon>Halocaridina</taxon>
    </lineage>
</organism>